<gene>
    <name evidence="1" type="ORF">Back11_15150</name>
</gene>
<evidence type="ECO:0000313" key="2">
    <source>
        <dbReference type="Proteomes" id="UP000275368"/>
    </source>
</evidence>
<organism evidence="1 2">
    <name type="scientific">Paenibacillus baekrokdamisoli</name>
    <dbReference type="NCBI Taxonomy" id="1712516"/>
    <lineage>
        <taxon>Bacteria</taxon>
        <taxon>Bacillati</taxon>
        <taxon>Bacillota</taxon>
        <taxon>Bacilli</taxon>
        <taxon>Bacillales</taxon>
        <taxon>Paenibacillaceae</taxon>
        <taxon>Paenibacillus</taxon>
    </lineage>
</organism>
<proteinExistence type="predicted"/>
<accession>A0A3G9IMU4</accession>
<dbReference type="EMBL" id="AP019308">
    <property type="protein sequence ID" value="BBH20170.1"/>
    <property type="molecule type" value="Genomic_DNA"/>
</dbReference>
<dbReference type="Proteomes" id="UP000275368">
    <property type="component" value="Chromosome"/>
</dbReference>
<name>A0A3G9IMU4_9BACL</name>
<dbReference type="AlphaFoldDB" id="A0A3G9IMU4"/>
<protein>
    <submittedName>
        <fullName evidence="1">Uncharacterized protein</fullName>
    </submittedName>
</protein>
<reference evidence="1 2" key="1">
    <citation type="submission" date="2018-11" db="EMBL/GenBank/DDBJ databases">
        <title>Complete genome sequence of Paenibacillus baekrokdamisoli strain KCTC 33723.</title>
        <authorList>
            <person name="Kang S.W."/>
            <person name="Lee K.C."/>
            <person name="Kim K.K."/>
            <person name="Kim J.S."/>
            <person name="Kim D.S."/>
            <person name="Ko S.H."/>
            <person name="Yang S.H."/>
            <person name="Lee J.S."/>
        </authorList>
    </citation>
    <scope>NUCLEOTIDE SEQUENCE [LARGE SCALE GENOMIC DNA]</scope>
    <source>
        <strain evidence="1 2">KCTC 33723</strain>
    </source>
</reference>
<evidence type="ECO:0000313" key="1">
    <source>
        <dbReference type="EMBL" id="BBH20170.1"/>
    </source>
</evidence>
<keyword evidence="2" id="KW-1185">Reference proteome</keyword>
<sequence length="248" mass="28083">MLNNSRSMKLLGLMTGVVLLNIIVLSPGLLGVQIGGESAIETASGVTLLFSSLLTLLYGSYVLLLKSPVVTPLKDLKSHEDYITALNHYKYVKVLNKDISLALDQLDRMEKKMITLLDVLSQRFDRTELSFKKFITVINEVENLFYLNIRGMLNKLSVFGASDISVIASPQRHTQFSNKLLQEKTDLYKEYLAQVTGYLSANEEILLKLDKLLMEISQLGTTNYEDVEKMPCMKEIDSLIKQTKFYQQ</sequence>
<dbReference type="KEGG" id="pbk:Back11_15150"/>
<dbReference type="RefSeq" id="WP_311547867.1">
    <property type="nucleotide sequence ID" value="NZ_JACHXC010000019.1"/>
</dbReference>